<keyword evidence="1" id="KW-0812">Transmembrane</keyword>
<dbReference type="EMBL" id="JH600070">
    <property type="protein sequence ID" value="EIJ42444.1"/>
    <property type="molecule type" value="Genomic_DNA"/>
</dbReference>
<dbReference type="HOGENOM" id="CLU_1451792_0_0_6"/>
<keyword evidence="1" id="KW-0472">Membrane</keyword>
<evidence type="ECO:0000313" key="3">
    <source>
        <dbReference type="Proteomes" id="UP000005744"/>
    </source>
</evidence>
<dbReference type="AlphaFoldDB" id="I3CFQ1"/>
<gene>
    <name evidence="2" type="ORF">BegalDRAFT_1563</name>
</gene>
<keyword evidence="3" id="KW-1185">Reference proteome</keyword>
<accession>I3CFQ1</accession>
<evidence type="ECO:0000313" key="2">
    <source>
        <dbReference type="EMBL" id="EIJ42444.1"/>
    </source>
</evidence>
<dbReference type="Proteomes" id="UP000005744">
    <property type="component" value="Unassembled WGS sequence"/>
</dbReference>
<evidence type="ECO:0000256" key="1">
    <source>
        <dbReference type="SAM" id="Phobius"/>
    </source>
</evidence>
<reference evidence="2 3" key="1">
    <citation type="submission" date="2011-11" db="EMBL/GenBank/DDBJ databases">
        <title>Improved High-Quality Draft sequence of Beggiatoa alba B18lD.</title>
        <authorList>
            <consortium name="US DOE Joint Genome Institute"/>
            <person name="Lucas S."/>
            <person name="Han J."/>
            <person name="Lapidus A."/>
            <person name="Cheng J.-F."/>
            <person name="Goodwin L."/>
            <person name="Pitluck S."/>
            <person name="Peters L."/>
            <person name="Mikhailova N."/>
            <person name="Held B."/>
            <person name="Detter J.C."/>
            <person name="Han C."/>
            <person name="Tapia R."/>
            <person name="Land M."/>
            <person name="Hauser L."/>
            <person name="Kyrpides N."/>
            <person name="Ivanova N."/>
            <person name="Pagani I."/>
            <person name="Samuel K."/>
            <person name="Teske A."/>
            <person name="Mueller J."/>
            <person name="Woyke T."/>
        </authorList>
    </citation>
    <scope>NUCLEOTIDE SEQUENCE [LARGE SCALE GENOMIC DNA]</scope>
    <source>
        <strain evidence="2 3">B18LD</strain>
    </source>
</reference>
<keyword evidence="1" id="KW-1133">Transmembrane helix</keyword>
<organism evidence="2 3">
    <name type="scientific">Beggiatoa alba B18LD</name>
    <dbReference type="NCBI Taxonomy" id="395493"/>
    <lineage>
        <taxon>Bacteria</taxon>
        <taxon>Pseudomonadati</taxon>
        <taxon>Pseudomonadota</taxon>
        <taxon>Gammaproteobacteria</taxon>
        <taxon>Thiotrichales</taxon>
        <taxon>Thiotrichaceae</taxon>
        <taxon>Beggiatoa</taxon>
    </lineage>
</organism>
<protein>
    <submittedName>
        <fullName evidence="2">Uncharacterized protein</fullName>
    </submittedName>
</protein>
<proteinExistence type="predicted"/>
<sequence length="186" mass="22178">MFNTLKPMRFVFALLKNFLLFLYLLSILISIMFVFYIYTVFLPHLPTIKETYNAIPEQQKIFLTSHQDIFLCRKNSKSLSIPVAKSLVKQFLWTNKMKLAEWHIQFFLWNYLIKWSLSENEILILYFHYELLLNQNNNMEILARDLFNKELNTLTINETTVLFCTMKRIAGRKYPCSLCIEPIGNS</sequence>
<name>I3CFQ1_9GAMM</name>
<feature type="transmembrane region" description="Helical" evidence="1">
    <location>
        <begin position="20"/>
        <end position="41"/>
    </location>
</feature>